<keyword evidence="4 9" id="KW-0175">Coiled coil</keyword>
<comment type="subcellular location">
    <subcellularLocation>
        <location evidence="1 8">Mitochondrion</location>
    </subcellularLocation>
</comment>
<dbReference type="GO" id="GO:0150077">
    <property type="term" value="P:regulation of neuroinflammatory response"/>
    <property type="evidence" value="ECO:0007669"/>
    <property type="project" value="Ensembl"/>
</dbReference>
<evidence type="ECO:0000313" key="11">
    <source>
        <dbReference type="Ensembl" id="ENSSPAP00000004906.1"/>
    </source>
</evidence>
<evidence type="ECO:0000256" key="4">
    <source>
        <dbReference type="ARBA" id="ARBA00023054"/>
    </source>
</evidence>
<organism evidence="11">
    <name type="scientific">Stegastes partitus</name>
    <name type="common">bicolor damselfish</name>
    <dbReference type="NCBI Taxonomy" id="144197"/>
    <lineage>
        <taxon>Eukaryota</taxon>
        <taxon>Metazoa</taxon>
        <taxon>Chordata</taxon>
        <taxon>Craniata</taxon>
        <taxon>Vertebrata</taxon>
        <taxon>Euteleostomi</taxon>
        <taxon>Actinopterygii</taxon>
        <taxon>Neopterygii</taxon>
        <taxon>Teleostei</taxon>
        <taxon>Neoteleostei</taxon>
        <taxon>Acanthomorphata</taxon>
        <taxon>Ovalentaria</taxon>
        <taxon>Pomacentridae</taxon>
        <taxon>Stegastes</taxon>
    </lineage>
</organism>
<dbReference type="Gene3D" id="1.20.5.500">
    <property type="entry name" value="Single helix bin"/>
    <property type="match status" value="2"/>
</dbReference>
<evidence type="ECO:0000256" key="3">
    <source>
        <dbReference type="ARBA" id="ARBA00022946"/>
    </source>
</evidence>
<dbReference type="Ensembl" id="ENSSPAT00000005000.1">
    <property type="protein sequence ID" value="ENSSPAP00000004906.1"/>
    <property type="gene ID" value="ENSSPAG00000003800.1"/>
</dbReference>
<dbReference type="FunFam" id="1.20.5.500:FF:000004">
    <property type="entry name" value="ATPase inhibitor A, mitochondrial"/>
    <property type="match status" value="1"/>
</dbReference>
<protein>
    <recommendedName>
        <fullName evidence="8">ATPase inhibitor, mitochondrial</fullName>
    </recommendedName>
    <alternativeName>
        <fullName evidence="8">ATP synthase F1 subunit epsilon</fullName>
    </alternativeName>
</protein>
<evidence type="ECO:0000256" key="5">
    <source>
        <dbReference type="ARBA" id="ARBA00023128"/>
    </source>
</evidence>
<dbReference type="FunFam" id="1.20.5.500:FF:000003">
    <property type="entry name" value="ATPase inhibitor B, mitochondrial"/>
    <property type="match status" value="1"/>
</dbReference>
<keyword evidence="5 8" id="KW-0496">Mitochondrion</keyword>
<dbReference type="GO" id="GO:0042030">
    <property type="term" value="F:ATPase inhibitor activity"/>
    <property type="evidence" value="ECO:0007669"/>
    <property type="project" value="UniProtKB-UniRule"/>
</dbReference>
<dbReference type="GO" id="GO:0006783">
    <property type="term" value="P:heme biosynthetic process"/>
    <property type="evidence" value="ECO:0007669"/>
    <property type="project" value="Ensembl"/>
</dbReference>
<accession>A0A3B4ZBU8</accession>
<evidence type="ECO:0000256" key="8">
    <source>
        <dbReference type="RuleBase" id="RU368087"/>
    </source>
</evidence>
<evidence type="ECO:0000256" key="2">
    <source>
        <dbReference type="ARBA" id="ARBA00010901"/>
    </source>
</evidence>
<dbReference type="STRING" id="144197.ENSSPAP00000004906"/>
<dbReference type="SUPFAM" id="SSF64602">
    <property type="entry name" value="F1 ATPase inhibitor, IF1, C-terminal domain"/>
    <property type="match status" value="1"/>
</dbReference>
<evidence type="ECO:0000256" key="1">
    <source>
        <dbReference type="ARBA" id="ARBA00004173"/>
    </source>
</evidence>
<evidence type="ECO:0000256" key="10">
    <source>
        <dbReference type="SAM" id="MobiDB-lite"/>
    </source>
</evidence>
<feature type="region of interest" description="Disordered" evidence="10">
    <location>
        <begin position="1"/>
        <end position="50"/>
    </location>
</feature>
<dbReference type="PANTHER" id="PTHR48417:SF1">
    <property type="entry name" value="ATP SYNTHASE F1 SUBUNIT EPSILON"/>
    <property type="match status" value="1"/>
</dbReference>
<dbReference type="GeneTree" id="ENSGT00940000165091"/>
<evidence type="ECO:0000256" key="7">
    <source>
        <dbReference type="ARBA" id="ARBA00046200"/>
    </source>
</evidence>
<comment type="domain">
    <text evidence="8">Forms an alpha-helical dimer with monomers associated via an antiparallel alpha-helical coiled coil, leaving each N-terminal inhibitory region accessible for interaction with an F1 catalytic domain. The inhibitory N-terminal region binds the alpha(ADP-bound)-beta(ADP-bound) (ATP5F1A-ATP5F1B) interface of F1-ATPase, and also contact the central gamma subunit (ATP5F1C). This dimeric state is favored by pH values below 7.0, and at higher values the dimers associate to form inactive homotetramer, where the inhibitory region is occluded, masking its inhibitory activity.</text>
</comment>
<comment type="similarity">
    <text evidence="2 8">Belongs to the ATPase inhibitor family.</text>
</comment>
<comment type="function">
    <text evidence="7">Endogenous F(1)F(o)-ATPase inhibitor limiting ATP depletion when the mitochondrial membrane potential falls below a threshold and the F(1)F(o)-ATP synthase starts hydrolyzing ATP to pump protons out of the mitochondrial matrix. Required to avoid the consumption of cellular ATP when the F(1)F(o)-ATP synthase enzyme acts as an ATP hydrolase. Indirectly acts as a regulator of heme synthesis in erythroid tissues: regulates heme synthesis by modulating the mitochondrial pH and redox potential, allowing FECH to efficiently catalyze the incorporation of iron into protoporphyrin IX to produce heme.</text>
</comment>
<keyword evidence="3" id="KW-0809">Transit peptide</keyword>
<dbReference type="GO" id="GO:0030218">
    <property type="term" value="P:erythrocyte differentiation"/>
    <property type="evidence" value="ECO:0007669"/>
    <property type="project" value="Ensembl"/>
</dbReference>
<dbReference type="PANTHER" id="PTHR48417">
    <property type="entry name" value="ATP SYNTHASE F1 SUBUNIT EPSILON"/>
    <property type="match status" value="1"/>
</dbReference>
<name>A0A3B4ZBU8_9TELE</name>
<feature type="compositionally biased region" description="Basic and acidic residues" evidence="10">
    <location>
        <begin position="1"/>
        <end position="27"/>
    </location>
</feature>
<feature type="coiled-coil region" evidence="9">
    <location>
        <begin position="58"/>
        <end position="99"/>
    </location>
</feature>
<evidence type="ECO:0000256" key="9">
    <source>
        <dbReference type="SAM" id="Coils"/>
    </source>
</evidence>
<dbReference type="GO" id="GO:0005739">
    <property type="term" value="C:mitochondrion"/>
    <property type="evidence" value="ECO:0007669"/>
    <property type="project" value="UniProtKB-SubCell"/>
</dbReference>
<dbReference type="Pfam" id="PF04568">
    <property type="entry name" value="IATP"/>
    <property type="match status" value="1"/>
</dbReference>
<dbReference type="GO" id="GO:0007634">
    <property type="term" value="P:optokinetic behavior"/>
    <property type="evidence" value="ECO:0007669"/>
    <property type="project" value="Ensembl"/>
</dbReference>
<evidence type="ECO:0000256" key="6">
    <source>
        <dbReference type="ARBA" id="ARBA00026043"/>
    </source>
</evidence>
<comment type="subunit">
    <text evidence="6 8">Homodimer; represents the active form and is present at a pH value below 6.5. Homotetramer; represents the inactive form and is present at a pH value above 7.0.</text>
</comment>
<dbReference type="AlphaFoldDB" id="A0A3B4ZBU8"/>
<reference evidence="11" key="1">
    <citation type="submission" date="2023-09" db="UniProtKB">
        <authorList>
            <consortium name="Ensembl"/>
        </authorList>
    </citation>
    <scope>IDENTIFICATION</scope>
</reference>
<sequence length="100" mass="11823">MFLDCGRKPENPERTHAARGEHGDSTQKDPGCSIREAGGAFGKREAAEEERYFRQKEREQMEALRKHHAEEIEHHKKEIERLQKEINRHQGKIRKLKHDD</sequence>
<proteinExistence type="inferred from homology"/>
<dbReference type="GO" id="GO:0007601">
    <property type="term" value="P:visual perception"/>
    <property type="evidence" value="ECO:0007669"/>
    <property type="project" value="Ensembl"/>
</dbReference>
<dbReference type="InterPro" id="IPR007648">
    <property type="entry name" value="ATPase_inhibitor_mt"/>
</dbReference>